<sequence length="196" mass="20425">MIKFAGLGRFAAATVIFSGVAFGFAAHAQEASPEQLKAARAAIDAIGATAQFDNILPGLAERLKADLIQDSPNYQDAITAEVDKQALALAPRRADLEKEAALTYAKAFSVEELNAIAEFYNSPVGKKLLKDGPIASRETVKAADIWAQGISRDLQKQTSAELVKVIKAPPPAADPANPAATAAPKPAAPAAAKPKP</sequence>
<evidence type="ECO:0000256" key="2">
    <source>
        <dbReference type="SAM" id="SignalP"/>
    </source>
</evidence>
<protein>
    <recommendedName>
        <fullName evidence="3">DUF2059 domain-containing protein</fullName>
    </recommendedName>
</protein>
<dbReference type="AlphaFoldDB" id="A0A120FKJ3"/>
<dbReference type="OrthoDB" id="5510290at2"/>
<feature type="domain" description="DUF2059" evidence="3">
    <location>
        <begin position="95"/>
        <end position="152"/>
    </location>
</feature>
<dbReference type="EMBL" id="LNCD01000083">
    <property type="protein sequence ID" value="KWV50647.1"/>
    <property type="molecule type" value="Genomic_DNA"/>
</dbReference>
<keyword evidence="5" id="KW-1185">Reference proteome</keyword>
<name>A0A120FKJ3_9HYPH</name>
<feature type="compositionally biased region" description="Low complexity" evidence="1">
    <location>
        <begin position="174"/>
        <end position="196"/>
    </location>
</feature>
<proteinExistence type="predicted"/>
<organism evidence="4 5">
    <name type="scientific">Rhizobium altiplani</name>
    <dbReference type="NCBI Taxonomy" id="1864509"/>
    <lineage>
        <taxon>Bacteria</taxon>
        <taxon>Pseudomonadati</taxon>
        <taxon>Pseudomonadota</taxon>
        <taxon>Alphaproteobacteria</taxon>
        <taxon>Hyphomicrobiales</taxon>
        <taxon>Rhizobiaceae</taxon>
        <taxon>Rhizobium/Agrobacterium group</taxon>
        <taxon>Rhizobium</taxon>
    </lineage>
</organism>
<evidence type="ECO:0000313" key="4">
    <source>
        <dbReference type="EMBL" id="KWV50647.1"/>
    </source>
</evidence>
<feature type="signal peptide" evidence="2">
    <location>
        <begin position="1"/>
        <end position="28"/>
    </location>
</feature>
<comment type="caution">
    <text evidence="4">The sequence shown here is derived from an EMBL/GenBank/DDBJ whole genome shotgun (WGS) entry which is preliminary data.</text>
</comment>
<evidence type="ECO:0000259" key="3">
    <source>
        <dbReference type="Pfam" id="PF09832"/>
    </source>
</evidence>
<dbReference type="RefSeq" id="WP_018854822.1">
    <property type="nucleotide sequence ID" value="NZ_JBBNAS010000094.1"/>
</dbReference>
<dbReference type="Proteomes" id="UP000068164">
    <property type="component" value="Unassembled WGS sequence"/>
</dbReference>
<keyword evidence="2" id="KW-0732">Signal</keyword>
<dbReference type="Pfam" id="PF09832">
    <property type="entry name" value="DUF2059"/>
    <property type="match status" value="1"/>
</dbReference>
<feature type="chain" id="PRO_5007165421" description="DUF2059 domain-containing protein" evidence="2">
    <location>
        <begin position="29"/>
        <end position="196"/>
    </location>
</feature>
<dbReference type="InterPro" id="IPR018637">
    <property type="entry name" value="DUF2059"/>
</dbReference>
<feature type="region of interest" description="Disordered" evidence="1">
    <location>
        <begin position="168"/>
        <end position="196"/>
    </location>
</feature>
<gene>
    <name evidence="4" type="ORF">AS026_07695</name>
</gene>
<evidence type="ECO:0000256" key="1">
    <source>
        <dbReference type="SAM" id="MobiDB-lite"/>
    </source>
</evidence>
<reference evidence="4 5" key="1">
    <citation type="submission" date="2015-11" db="EMBL/GenBank/DDBJ databases">
        <title>Draft Genome Sequence of the Strain BR 10423 (Rhizobium sp.) isolated from nodules of Mimosa pudica.</title>
        <authorList>
            <person name="Barauna A.C."/>
            <person name="Zilli J.E."/>
            <person name="Simoes-Araujo J.L."/>
            <person name="Reis V.M."/>
            <person name="James E.K."/>
            <person name="Reis F.B.Jr."/>
            <person name="Rouws L.F."/>
            <person name="Passos S.R."/>
            <person name="Gois S.R."/>
        </authorList>
    </citation>
    <scope>NUCLEOTIDE SEQUENCE [LARGE SCALE GENOMIC DNA]</scope>
    <source>
        <strain evidence="4 5">BR10423</strain>
    </source>
</reference>
<accession>A0A120FKJ3</accession>
<evidence type="ECO:0000313" key="5">
    <source>
        <dbReference type="Proteomes" id="UP000068164"/>
    </source>
</evidence>